<reference evidence="2" key="1">
    <citation type="submission" date="2020-06" db="EMBL/GenBank/DDBJ databases">
        <authorList>
            <person name="Li T."/>
            <person name="Hu X."/>
            <person name="Zhang T."/>
            <person name="Song X."/>
            <person name="Zhang H."/>
            <person name="Dai N."/>
            <person name="Sheng W."/>
            <person name="Hou X."/>
            <person name="Wei L."/>
        </authorList>
    </citation>
    <scope>NUCLEOTIDE SEQUENCE</scope>
    <source>
        <strain evidence="2">KEN1</strain>
        <tissue evidence="2">Leaf</tissue>
    </source>
</reference>
<gene>
    <name evidence="2" type="ORF">Slati_0908500</name>
</gene>
<feature type="region of interest" description="Disordered" evidence="1">
    <location>
        <begin position="1"/>
        <end position="24"/>
    </location>
</feature>
<accession>A0AAW2XQ10</accession>
<evidence type="ECO:0008006" key="3">
    <source>
        <dbReference type="Google" id="ProtNLM"/>
    </source>
</evidence>
<feature type="compositionally biased region" description="Polar residues" evidence="1">
    <location>
        <begin position="137"/>
        <end position="153"/>
    </location>
</feature>
<proteinExistence type="predicted"/>
<organism evidence="2">
    <name type="scientific">Sesamum latifolium</name>
    <dbReference type="NCBI Taxonomy" id="2727402"/>
    <lineage>
        <taxon>Eukaryota</taxon>
        <taxon>Viridiplantae</taxon>
        <taxon>Streptophyta</taxon>
        <taxon>Embryophyta</taxon>
        <taxon>Tracheophyta</taxon>
        <taxon>Spermatophyta</taxon>
        <taxon>Magnoliopsida</taxon>
        <taxon>eudicotyledons</taxon>
        <taxon>Gunneridae</taxon>
        <taxon>Pentapetalae</taxon>
        <taxon>asterids</taxon>
        <taxon>lamiids</taxon>
        <taxon>Lamiales</taxon>
        <taxon>Pedaliaceae</taxon>
        <taxon>Sesamum</taxon>
    </lineage>
</organism>
<comment type="caution">
    <text evidence="2">The sequence shown here is derived from an EMBL/GenBank/DDBJ whole genome shotgun (WGS) entry which is preliminary data.</text>
</comment>
<name>A0AAW2XQ10_9LAMI</name>
<reference evidence="2" key="2">
    <citation type="journal article" date="2024" name="Plant">
        <title>Genomic evolution and insights into agronomic trait innovations of Sesamum species.</title>
        <authorList>
            <person name="Miao H."/>
            <person name="Wang L."/>
            <person name="Qu L."/>
            <person name="Liu H."/>
            <person name="Sun Y."/>
            <person name="Le M."/>
            <person name="Wang Q."/>
            <person name="Wei S."/>
            <person name="Zheng Y."/>
            <person name="Lin W."/>
            <person name="Duan Y."/>
            <person name="Cao H."/>
            <person name="Xiong S."/>
            <person name="Wang X."/>
            <person name="Wei L."/>
            <person name="Li C."/>
            <person name="Ma Q."/>
            <person name="Ju M."/>
            <person name="Zhao R."/>
            <person name="Li G."/>
            <person name="Mu C."/>
            <person name="Tian Q."/>
            <person name="Mei H."/>
            <person name="Zhang T."/>
            <person name="Gao T."/>
            <person name="Zhang H."/>
        </authorList>
    </citation>
    <scope>NUCLEOTIDE SEQUENCE</scope>
    <source>
        <strain evidence="2">KEN1</strain>
    </source>
</reference>
<evidence type="ECO:0000256" key="1">
    <source>
        <dbReference type="SAM" id="MobiDB-lite"/>
    </source>
</evidence>
<dbReference type="EMBL" id="JACGWN010000003">
    <property type="protein sequence ID" value="KAL0455693.1"/>
    <property type="molecule type" value="Genomic_DNA"/>
</dbReference>
<dbReference type="AlphaFoldDB" id="A0AAW2XQ10"/>
<sequence>MFRVPERYGNRTGSVGPGRPTLGTRTTERFGMTRKVTPWAAGYQGQHLSCEWVIEASTLRPRDPTHGTCYRVLAVHGGPLAKMSDRRATPHCGHIIKPCRKTRRHDGHAVWDHCEMSAYRMGLGLKMRSYSGEAHKTATTKGGPTDAPSEQWT</sequence>
<feature type="region of interest" description="Disordered" evidence="1">
    <location>
        <begin position="134"/>
        <end position="153"/>
    </location>
</feature>
<protein>
    <recommendedName>
        <fullName evidence="3">CUB domain-containing protein</fullName>
    </recommendedName>
</protein>
<evidence type="ECO:0000313" key="2">
    <source>
        <dbReference type="EMBL" id="KAL0455693.1"/>
    </source>
</evidence>